<accession>A0A3F3GZ78</accession>
<dbReference type="PANTHER" id="PTHR40254">
    <property type="entry name" value="BLR0577 PROTEIN"/>
    <property type="match status" value="1"/>
</dbReference>
<dbReference type="Pfam" id="PF13454">
    <property type="entry name" value="NAD_binding_9"/>
    <property type="match status" value="1"/>
</dbReference>
<dbReference type="STRING" id="220714.SAMN05660469_1142"/>
<dbReference type="OrthoDB" id="6309046at2"/>
<reference evidence="2 3" key="1">
    <citation type="journal article" date="2015" name="BMC Genomics">
        <title>Comparative genomics of Fructobacillus spp. and Leuconostoc spp. reveals niche-specific evolution of Fructobacillus spp.</title>
        <authorList>
            <person name="Endo A."/>
            <person name="Tanizawa Y."/>
            <person name="Tanaka N."/>
            <person name="Maeno S."/>
            <person name="Kumar H."/>
            <person name="Shiwa Y."/>
            <person name="Okada S."/>
            <person name="Yoshikawa H."/>
            <person name="Dicks L."/>
            <person name="Nakagawa J."/>
            <person name="Arita M."/>
        </authorList>
    </citation>
    <scope>NUCLEOTIDE SEQUENCE [LARGE SCALE GENOMIC DNA]</scope>
    <source>
        <strain evidence="2 3">DSM 15468</strain>
    </source>
</reference>
<name>A0A3F3GZ78_9LACO</name>
<gene>
    <name evidence="2" type="ORF">FPFC_060150</name>
</gene>
<protein>
    <submittedName>
        <fullName evidence="2">Nitrogen regulatory protein P-II</fullName>
    </submittedName>
</protein>
<dbReference type="InterPro" id="IPR036188">
    <property type="entry name" value="FAD/NAD-bd_sf"/>
</dbReference>
<dbReference type="InterPro" id="IPR038732">
    <property type="entry name" value="HpyO/CreE_NAD-binding"/>
</dbReference>
<dbReference type="AlphaFoldDB" id="A0A3F3GZ78"/>
<evidence type="ECO:0000313" key="3">
    <source>
        <dbReference type="Proteomes" id="UP000061227"/>
    </source>
</evidence>
<evidence type="ECO:0000313" key="2">
    <source>
        <dbReference type="EMBL" id="GAP03297.1"/>
    </source>
</evidence>
<sequence>MKIALIGAGPRNLAVLDRLIQKTPSNQSLTVDLFDPYPVGGRVWNPFFKDNQTFLMNTFANQVTLFNDYDNNQTNEGSLSPNLLSWAQSFALEYLEKHPEYDIAYREEIMASVTSNTHTSRGLMGVYAAWFFEQLSSICPENISINFHQETVTDLTKTTDGFLLTAESGESYQTDDVVFAPGHLDAKLTDKKKDLAHFAQEKSLHYYPASHPAENDFSALDNNDTVLIQGLGLSFFDDLLTLTAGKGGIFLTKKDGSLSYQKSGHEPHLVIGSGSGLPPRAHGTNQKGASELYHPLFFTLPALKAIAAENNGKVPYSTFRFILNRELTYKYLVNSIHQLKDLSESKKAEVLEFIKNPDNWLLVNDEFNLNLNTEISWDKQANPTRDMKSGTAFKKFFIQHLKKDIQSAQLGNQESPLTGAYDILRDLRGTVRYLYDNRYFDEDDYQKLLTDFKLFDTQLSVGPPLIRIQQLLALIEAKIVTITGPNFSVAHDNQSFIATDRFGDTYHGTALIEARLGRIDFRTADSPLIQSLRQQGLITGDNRITNPDGTELLENTIKVDPATYQVIDHDNQLVKNFFITGIPLEGQRWFTTVIPRPHTQTIAFVEAATVVNQIFAK</sequence>
<dbReference type="PANTHER" id="PTHR40254:SF1">
    <property type="entry name" value="BLR0577 PROTEIN"/>
    <property type="match status" value="1"/>
</dbReference>
<dbReference type="RefSeq" id="WP_059378889.1">
    <property type="nucleotide sequence ID" value="NZ_DF968068.1"/>
</dbReference>
<dbReference type="SUPFAM" id="SSF51905">
    <property type="entry name" value="FAD/NAD(P)-binding domain"/>
    <property type="match status" value="1"/>
</dbReference>
<keyword evidence="3" id="KW-1185">Reference proteome</keyword>
<proteinExistence type="predicted"/>
<organism evidence="2 3">
    <name type="scientific">Fructobacillus pseudoficulneus</name>
    <dbReference type="NCBI Taxonomy" id="220714"/>
    <lineage>
        <taxon>Bacteria</taxon>
        <taxon>Bacillati</taxon>
        <taxon>Bacillota</taxon>
        <taxon>Bacilli</taxon>
        <taxon>Lactobacillales</taxon>
        <taxon>Lactobacillaceae</taxon>
        <taxon>Fructobacillus</taxon>
    </lineage>
</organism>
<dbReference type="Proteomes" id="UP000061227">
    <property type="component" value="Unassembled WGS sequence"/>
</dbReference>
<evidence type="ECO:0000259" key="1">
    <source>
        <dbReference type="Pfam" id="PF13454"/>
    </source>
</evidence>
<feature type="domain" description="FAD-dependent urate hydroxylase HpyO/Asp monooxygenase CreE-like FAD/NAD(P)-binding" evidence="1">
    <location>
        <begin position="4"/>
        <end position="183"/>
    </location>
</feature>
<dbReference type="EMBL" id="DF968068">
    <property type="protein sequence ID" value="GAP03297.1"/>
    <property type="molecule type" value="Genomic_DNA"/>
</dbReference>
<dbReference type="InterPro" id="IPR052189">
    <property type="entry name" value="L-asp_N-monooxygenase_NS-form"/>
</dbReference>